<dbReference type="PANTHER" id="PTHR46796">
    <property type="entry name" value="HTH-TYPE TRANSCRIPTIONAL ACTIVATOR RHAS-RELATED"/>
    <property type="match status" value="1"/>
</dbReference>
<dbReference type="SMART" id="SM00342">
    <property type="entry name" value="HTH_ARAC"/>
    <property type="match status" value="1"/>
</dbReference>
<dbReference type="InterPro" id="IPR050204">
    <property type="entry name" value="AraC_XylS_family_regulators"/>
</dbReference>
<protein>
    <recommendedName>
        <fullName evidence="4">HTH araC/xylS-type domain-containing protein</fullName>
    </recommendedName>
</protein>
<dbReference type="GO" id="GO:0003700">
    <property type="term" value="F:DNA-binding transcription factor activity"/>
    <property type="evidence" value="ECO:0007669"/>
    <property type="project" value="InterPro"/>
</dbReference>
<dbReference type="Pfam" id="PF12833">
    <property type="entry name" value="HTH_18"/>
    <property type="match status" value="1"/>
</dbReference>
<name>A0A917IYT7_9BACT</name>
<proteinExistence type="predicted"/>
<dbReference type="Gene3D" id="1.10.10.60">
    <property type="entry name" value="Homeodomain-like"/>
    <property type="match status" value="2"/>
</dbReference>
<keyword evidence="1" id="KW-0805">Transcription regulation</keyword>
<organism evidence="5 6">
    <name type="scientific">Filimonas zeae</name>
    <dbReference type="NCBI Taxonomy" id="1737353"/>
    <lineage>
        <taxon>Bacteria</taxon>
        <taxon>Pseudomonadati</taxon>
        <taxon>Bacteroidota</taxon>
        <taxon>Chitinophagia</taxon>
        <taxon>Chitinophagales</taxon>
        <taxon>Chitinophagaceae</taxon>
        <taxon>Filimonas</taxon>
    </lineage>
</organism>
<gene>
    <name evidence="5" type="ORF">GCM10011379_29960</name>
</gene>
<evidence type="ECO:0000259" key="4">
    <source>
        <dbReference type="PROSITE" id="PS01124"/>
    </source>
</evidence>
<dbReference type="AlphaFoldDB" id="A0A917IYT7"/>
<evidence type="ECO:0000256" key="3">
    <source>
        <dbReference type="ARBA" id="ARBA00023163"/>
    </source>
</evidence>
<evidence type="ECO:0000256" key="2">
    <source>
        <dbReference type="ARBA" id="ARBA00023125"/>
    </source>
</evidence>
<feature type="domain" description="HTH araC/xylS-type" evidence="4">
    <location>
        <begin position="172"/>
        <end position="267"/>
    </location>
</feature>
<accession>A0A917IYT7</accession>
<dbReference type="Proteomes" id="UP000627292">
    <property type="component" value="Unassembled WGS sequence"/>
</dbReference>
<dbReference type="GO" id="GO:0043565">
    <property type="term" value="F:sequence-specific DNA binding"/>
    <property type="evidence" value="ECO:0007669"/>
    <property type="project" value="InterPro"/>
</dbReference>
<sequence>MVEYTTQYLTPEIKLSSFEGKEFRTEVMFEHHILVWLMCGETRIVMADREHLFSGESIFLIPRNMLAAIINRSTGGRSHKAVAMHLTTERLQRYYEKRMPAVTGLLLPQVHVFTGHPLLESCMASLLPWFKLQEALPPDIAALKIEEAITVLRATDPATDGLLSYFEKPGKINLAEFMEKHFMFNLPLEQFGYLCGRSLSAFNRDFRKVFNTTPQKWLTQKRLQLAHYQLSEQKRKPVDVYFEVGFENLSHFSFAFKKKFGYAPSAL</sequence>
<evidence type="ECO:0000313" key="6">
    <source>
        <dbReference type="Proteomes" id="UP000627292"/>
    </source>
</evidence>
<reference evidence="5" key="1">
    <citation type="journal article" date="2014" name="Int. J. Syst. Evol. Microbiol.">
        <title>Complete genome sequence of Corynebacterium casei LMG S-19264T (=DSM 44701T), isolated from a smear-ripened cheese.</title>
        <authorList>
            <consortium name="US DOE Joint Genome Institute (JGI-PGF)"/>
            <person name="Walter F."/>
            <person name="Albersmeier A."/>
            <person name="Kalinowski J."/>
            <person name="Ruckert C."/>
        </authorList>
    </citation>
    <scope>NUCLEOTIDE SEQUENCE</scope>
    <source>
        <strain evidence="5">CGMCC 1.15290</strain>
    </source>
</reference>
<dbReference type="PANTHER" id="PTHR46796:SF6">
    <property type="entry name" value="ARAC SUBFAMILY"/>
    <property type="match status" value="1"/>
</dbReference>
<reference evidence="5" key="2">
    <citation type="submission" date="2020-09" db="EMBL/GenBank/DDBJ databases">
        <authorList>
            <person name="Sun Q."/>
            <person name="Zhou Y."/>
        </authorList>
    </citation>
    <scope>NUCLEOTIDE SEQUENCE</scope>
    <source>
        <strain evidence="5">CGMCC 1.15290</strain>
    </source>
</reference>
<keyword evidence="3" id="KW-0804">Transcription</keyword>
<keyword evidence="2" id="KW-0238">DNA-binding</keyword>
<evidence type="ECO:0000313" key="5">
    <source>
        <dbReference type="EMBL" id="GGH71038.1"/>
    </source>
</evidence>
<dbReference type="EMBL" id="BMIB01000003">
    <property type="protein sequence ID" value="GGH71038.1"/>
    <property type="molecule type" value="Genomic_DNA"/>
</dbReference>
<dbReference type="RefSeq" id="WP_188953626.1">
    <property type="nucleotide sequence ID" value="NZ_BMIB01000003.1"/>
</dbReference>
<keyword evidence="6" id="KW-1185">Reference proteome</keyword>
<dbReference type="SUPFAM" id="SSF46689">
    <property type="entry name" value="Homeodomain-like"/>
    <property type="match status" value="2"/>
</dbReference>
<dbReference type="InterPro" id="IPR009057">
    <property type="entry name" value="Homeodomain-like_sf"/>
</dbReference>
<evidence type="ECO:0000256" key="1">
    <source>
        <dbReference type="ARBA" id="ARBA00023015"/>
    </source>
</evidence>
<dbReference type="InterPro" id="IPR018060">
    <property type="entry name" value="HTH_AraC"/>
</dbReference>
<comment type="caution">
    <text evidence="5">The sequence shown here is derived from an EMBL/GenBank/DDBJ whole genome shotgun (WGS) entry which is preliminary data.</text>
</comment>
<dbReference type="PROSITE" id="PS01124">
    <property type="entry name" value="HTH_ARAC_FAMILY_2"/>
    <property type="match status" value="1"/>
</dbReference>